<feature type="transmembrane region" description="Helical" evidence="7">
    <location>
        <begin position="7"/>
        <end position="24"/>
    </location>
</feature>
<keyword evidence="3" id="KW-1003">Cell membrane</keyword>
<keyword evidence="2 7" id="KW-0813">Transport</keyword>
<evidence type="ECO:0000313" key="10">
    <source>
        <dbReference type="Proteomes" id="UP000034832"/>
    </source>
</evidence>
<dbReference type="EMBL" id="LBIA02000001">
    <property type="protein sequence ID" value="TKT73827.1"/>
    <property type="molecule type" value="Genomic_DNA"/>
</dbReference>
<evidence type="ECO:0000256" key="4">
    <source>
        <dbReference type="ARBA" id="ARBA00022692"/>
    </source>
</evidence>
<evidence type="ECO:0000313" key="9">
    <source>
        <dbReference type="EMBL" id="TKT73827.1"/>
    </source>
</evidence>
<dbReference type="PROSITE" id="PS50928">
    <property type="entry name" value="ABC_TM1"/>
    <property type="match status" value="1"/>
</dbReference>
<dbReference type="PANTHER" id="PTHR32243:SF18">
    <property type="entry name" value="INNER MEMBRANE ABC TRANSPORTER PERMEASE PROTEIN YCJP"/>
    <property type="match status" value="1"/>
</dbReference>
<dbReference type="Gene3D" id="1.10.3720.10">
    <property type="entry name" value="MetI-like"/>
    <property type="match status" value="1"/>
</dbReference>
<dbReference type="STRING" id="211460.YH63_17145"/>
<evidence type="ECO:0000256" key="1">
    <source>
        <dbReference type="ARBA" id="ARBA00004651"/>
    </source>
</evidence>
<dbReference type="GO" id="GO:0055085">
    <property type="term" value="P:transmembrane transport"/>
    <property type="evidence" value="ECO:0007669"/>
    <property type="project" value="InterPro"/>
</dbReference>
<feature type="transmembrane region" description="Helical" evidence="7">
    <location>
        <begin position="178"/>
        <end position="200"/>
    </location>
</feature>
<keyword evidence="4 7" id="KW-0812">Transmembrane</keyword>
<protein>
    <submittedName>
        <fullName evidence="9">Carbohydrate ABC transporter permease</fullName>
    </submittedName>
</protein>
<dbReference type="PANTHER" id="PTHR32243">
    <property type="entry name" value="MALTOSE TRANSPORT SYSTEM PERMEASE-RELATED"/>
    <property type="match status" value="1"/>
</dbReference>
<feature type="domain" description="ABC transmembrane type-1" evidence="8">
    <location>
        <begin position="66"/>
        <end position="258"/>
    </location>
</feature>
<proteinExistence type="inferred from homology"/>
<feature type="transmembrane region" description="Helical" evidence="7">
    <location>
        <begin position="134"/>
        <end position="157"/>
    </location>
</feature>
<gene>
    <name evidence="9" type="ORF">YH63_001735</name>
</gene>
<comment type="subcellular location">
    <subcellularLocation>
        <location evidence="1 7">Cell membrane</location>
        <topology evidence="1 7">Multi-pass membrane protein</topology>
    </subcellularLocation>
</comment>
<sequence>MAGGHAGVLVFFVTFLAFPFYWMLMTTFRTTIDLHDVNKNPFLFNEPPTLEHLKVLFEDTQYLQWLINTGAVGIAVVLITLLLAVPAGYALARMTGPWAQTLGIAIFLTYLVPPTILFIPFARIIAVLGLQDSLWSLVLVYPSFTVPFCTWLLMGFFKAIPRDLEEAAMIDGLSRFGAFIKVVMPISIAGMLTAVIFAFTLVTQEFVYGVTFITSASSYTVSVGVPTFLVRGDVYFWGSMMGACLIASVPIAIIYNFFVARFVAGFTMGAIK</sequence>
<evidence type="ECO:0000259" key="8">
    <source>
        <dbReference type="PROSITE" id="PS50928"/>
    </source>
</evidence>
<dbReference type="Pfam" id="PF00528">
    <property type="entry name" value="BPD_transp_1"/>
    <property type="match status" value="1"/>
</dbReference>
<dbReference type="AlphaFoldDB" id="A0A4U6BT88"/>
<keyword evidence="6 7" id="KW-0472">Membrane</keyword>
<evidence type="ECO:0000256" key="5">
    <source>
        <dbReference type="ARBA" id="ARBA00022989"/>
    </source>
</evidence>
<dbReference type="InterPro" id="IPR035906">
    <property type="entry name" value="MetI-like_sf"/>
</dbReference>
<accession>A0A4U6BT88</accession>
<feature type="transmembrane region" description="Helical" evidence="7">
    <location>
        <begin position="236"/>
        <end position="258"/>
    </location>
</feature>
<evidence type="ECO:0000256" key="7">
    <source>
        <dbReference type="RuleBase" id="RU363032"/>
    </source>
</evidence>
<dbReference type="InterPro" id="IPR050901">
    <property type="entry name" value="BP-dep_ABC_trans_perm"/>
</dbReference>
<evidence type="ECO:0000256" key="6">
    <source>
        <dbReference type="ARBA" id="ARBA00023136"/>
    </source>
</evidence>
<dbReference type="SUPFAM" id="SSF161098">
    <property type="entry name" value="MetI-like"/>
    <property type="match status" value="1"/>
</dbReference>
<comment type="caution">
    <text evidence="9">The sequence shown here is derived from an EMBL/GenBank/DDBJ whole genome shotgun (WGS) entry which is preliminary data.</text>
</comment>
<feature type="transmembrane region" description="Helical" evidence="7">
    <location>
        <begin position="206"/>
        <end position="229"/>
    </location>
</feature>
<reference evidence="9" key="1">
    <citation type="submission" date="2019-04" db="EMBL/GenBank/DDBJ databases">
        <title>Whole genome sequencing of cave bacteria.</title>
        <authorList>
            <person name="Gan H.M."/>
            <person name="Barton H."/>
            <person name="Savka M.A."/>
        </authorList>
    </citation>
    <scope>NUCLEOTIDE SEQUENCE [LARGE SCALE GENOMIC DNA]</scope>
    <source>
        <strain evidence="9">LC387</strain>
    </source>
</reference>
<dbReference type="CDD" id="cd06261">
    <property type="entry name" value="TM_PBP2"/>
    <property type="match status" value="1"/>
</dbReference>
<dbReference type="OrthoDB" id="9815445at2"/>
<comment type="similarity">
    <text evidence="7">Belongs to the binding-protein-dependent transport system permease family.</text>
</comment>
<keyword evidence="5 7" id="KW-1133">Transmembrane helix</keyword>
<evidence type="ECO:0000256" key="3">
    <source>
        <dbReference type="ARBA" id="ARBA00022475"/>
    </source>
</evidence>
<feature type="transmembrane region" description="Helical" evidence="7">
    <location>
        <begin position="65"/>
        <end position="92"/>
    </location>
</feature>
<keyword evidence="10" id="KW-1185">Reference proteome</keyword>
<dbReference type="Proteomes" id="UP000034832">
    <property type="component" value="Unassembled WGS sequence"/>
</dbReference>
<dbReference type="GO" id="GO:0005886">
    <property type="term" value="C:plasma membrane"/>
    <property type="evidence" value="ECO:0007669"/>
    <property type="project" value="UniProtKB-SubCell"/>
</dbReference>
<evidence type="ECO:0000256" key="2">
    <source>
        <dbReference type="ARBA" id="ARBA00022448"/>
    </source>
</evidence>
<dbReference type="InterPro" id="IPR000515">
    <property type="entry name" value="MetI-like"/>
</dbReference>
<organism evidence="9 10">
    <name type="scientific">Afipia massiliensis</name>
    <dbReference type="NCBI Taxonomy" id="211460"/>
    <lineage>
        <taxon>Bacteria</taxon>
        <taxon>Pseudomonadati</taxon>
        <taxon>Pseudomonadota</taxon>
        <taxon>Alphaproteobacteria</taxon>
        <taxon>Hyphomicrobiales</taxon>
        <taxon>Nitrobacteraceae</taxon>
        <taxon>Afipia</taxon>
    </lineage>
</organism>
<feature type="transmembrane region" description="Helical" evidence="7">
    <location>
        <begin position="104"/>
        <end position="128"/>
    </location>
</feature>
<name>A0A4U6BT88_9BRAD</name>